<evidence type="ECO:0000313" key="2">
    <source>
        <dbReference type="EMBL" id="KYP63983.1"/>
    </source>
</evidence>
<evidence type="ECO:0000313" key="3">
    <source>
        <dbReference type="Proteomes" id="UP000075243"/>
    </source>
</evidence>
<dbReference type="Gramene" id="C.cajan_18039.t">
    <property type="protein sequence ID" value="C.cajan_18039.t"/>
    <property type="gene ID" value="C.cajan_18039"/>
</dbReference>
<dbReference type="SUPFAM" id="SSF56672">
    <property type="entry name" value="DNA/RNA polymerases"/>
    <property type="match status" value="1"/>
</dbReference>
<feature type="non-terminal residue" evidence="2">
    <location>
        <position position="1"/>
    </location>
</feature>
<feature type="domain" description="Reverse transcriptase" evidence="1">
    <location>
        <begin position="155"/>
        <end position="227"/>
    </location>
</feature>
<dbReference type="Proteomes" id="UP000075243">
    <property type="component" value="Chromosome 7"/>
</dbReference>
<dbReference type="InterPro" id="IPR043502">
    <property type="entry name" value="DNA/RNA_pol_sf"/>
</dbReference>
<accession>A0A151TAC5</accession>
<gene>
    <name evidence="2" type="ORF">KK1_018570</name>
</gene>
<keyword evidence="3" id="KW-1185">Reference proteome</keyword>
<reference evidence="2 3" key="1">
    <citation type="journal article" date="2012" name="Nat. Biotechnol.">
        <title>Draft genome sequence of pigeonpea (Cajanus cajan), an orphan legume crop of resource-poor farmers.</title>
        <authorList>
            <person name="Varshney R.K."/>
            <person name="Chen W."/>
            <person name="Li Y."/>
            <person name="Bharti A.K."/>
            <person name="Saxena R.K."/>
            <person name="Schlueter J.A."/>
            <person name="Donoghue M.T."/>
            <person name="Azam S."/>
            <person name="Fan G."/>
            <person name="Whaley A.M."/>
            <person name="Farmer A.D."/>
            <person name="Sheridan J."/>
            <person name="Iwata A."/>
            <person name="Tuteja R."/>
            <person name="Penmetsa R.V."/>
            <person name="Wu W."/>
            <person name="Upadhyaya H.D."/>
            <person name="Yang S.P."/>
            <person name="Shah T."/>
            <person name="Saxena K.B."/>
            <person name="Michael T."/>
            <person name="McCombie W.R."/>
            <person name="Yang B."/>
            <person name="Zhang G."/>
            <person name="Yang H."/>
            <person name="Wang J."/>
            <person name="Spillane C."/>
            <person name="Cook D.R."/>
            <person name="May G.D."/>
            <person name="Xu X."/>
            <person name="Jackson S.A."/>
        </authorList>
    </citation>
    <scope>NUCLEOTIDE SEQUENCE [LARGE SCALE GENOMIC DNA]</scope>
    <source>
        <strain evidence="3">cv. Asha</strain>
    </source>
</reference>
<name>A0A151TAC5_CAJCA</name>
<organism evidence="2 3">
    <name type="scientific">Cajanus cajan</name>
    <name type="common">Pigeon pea</name>
    <name type="synonym">Cajanus indicus</name>
    <dbReference type="NCBI Taxonomy" id="3821"/>
    <lineage>
        <taxon>Eukaryota</taxon>
        <taxon>Viridiplantae</taxon>
        <taxon>Streptophyta</taxon>
        <taxon>Embryophyta</taxon>
        <taxon>Tracheophyta</taxon>
        <taxon>Spermatophyta</taxon>
        <taxon>Magnoliopsida</taxon>
        <taxon>eudicotyledons</taxon>
        <taxon>Gunneridae</taxon>
        <taxon>Pentapetalae</taxon>
        <taxon>rosids</taxon>
        <taxon>fabids</taxon>
        <taxon>Fabales</taxon>
        <taxon>Fabaceae</taxon>
        <taxon>Papilionoideae</taxon>
        <taxon>50 kb inversion clade</taxon>
        <taxon>NPAAA clade</taxon>
        <taxon>indigoferoid/millettioid clade</taxon>
        <taxon>Phaseoleae</taxon>
        <taxon>Cajanus</taxon>
    </lineage>
</organism>
<dbReference type="Pfam" id="PF00078">
    <property type="entry name" value="RVT_1"/>
    <property type="match status" value="2"/>
</dbReference>
<dbReference type="STRING" id="3821.A0A151TAC5"/>
<sequence length="443" mass="50301">QKSREKFIRLGSRNTSFFHAQTIIRRKRHKIHGLFLPSREWCTHDSTLQREAITFFKALFCSKDTTSSVATAWSSGGLPSEAHMHLLAPITKEEVYQALLSMKSYKAPGPNGFQPIFFKMYWEDVGDMVWSFVAKAFSTGNFLASVSNTLLVLIPKGESQRTFKDFRPISLCNVIYKLVSKVLVSRLRPYLDSIIHSWQNSFIPGRSTKDNAIVLQEVVHHMHKSKSKTGDPLSPYLFVLCMERLGIMIQQEVEEGTWKPIQLTRHGPKLSHIFFADDVLLFAKAEKEQAITINRVLESFCHMSGLKISIQKSRALASKGVTSQRKEAITTVTQIRITSRIENYLGFPMFQGRIHRRDFMALIERVNSKLTGWKSALLNKAGRVTLANAVLTALPSPQYICNFIDKSVRSFIWHSREGKGPHMVGWDKLTRPKNCGGLGIRTA</sequence>
<dbReference type="AlphaFoldDB" id="A0A151TAC5"/>
<dbReference type="CDD" id="cd01650">
    <property type="entry name" value="RT_nLTR_like"/>
    <property type="match status" value="1"/>
</dbReference>
<proteinExistence type="predicted"/>
<feature type="domain" description="Reverse transcriptase" evidence="1">
    <location>
        <begin position="228"/>
        <end position="347"/>
    </location>
</feature>
<dbReference type="InterPro" id="IPR000477">
    <property type="entry name" value="RT_dom"/>
</dbReference>
<dbReference type="EMBL" id="CM003609">
    <property type="protein sequence ID" value="KYP63983.1"/>
    <property type="molecule type" value="Genomic_DNA"/>
</dbReference>
<protein>
    <submittedName>
        <fullName evidence="2">Transposon TX1 uncharacterized</fullName>
    </submittedName>
</protein>
<dbReference type="PANTHER" id="PTHR19446">
    <property type="entry name" value="REVERSE TRANSCRIPTASES"/>
    <property type="match status" value="1"/>
</dbReference>
<evidence type="ECO:0000259" key="1">
    <source>
        <dbReference type="Pfam" id="PF00078"/>
    </source>
</evidence>